<evidence type="ECO:0000313" key="1">
    <source>
        <dbReference type="EMBL" id="KIJ93469.1"/>
    </source>
</evidence>
<sequence length="59" mass="7153">MSERRRVSNCLYCPGHLRNSPREHLRTIRHKLVGVVEDMIQCLCYIGEKRRRHGYNTKW</sequence>
<gene>
    <name evidence="1" type="ORF">K443DRAFT_397221</name>
</gene>
<evidence type="ECO:0000313" key="2">
    <source>
        <dbReference type="Proteomes" id="UP000054477"/>
    </source>
</evidence>
<keyword evidence="2" id="KW-1185">Reference proteome</keyword>
<dbReference type="HOGENOM" id="CLU_2961155_0_0_1"/>
<reference evidence="2" key="2">
    <citation type="submission" date="2015-01" db="EMBL/GenBank/DDBJ databases">
        <title>Evolutionary Origins and Diversification of the Mycorrhizal Mutualists.</title>
        <authorList>
            <consortium name="DOE Joint Genome Institute"/>
            <consortium name="Mycorrhizal Genomics Consortium"/>
            <person name="Kohler A."/>
            <person name="Kuo A."/>
            <person name="Nagy L.G."/>
            <person name="Floudas D."/>
            <person name="Copeland A."/>
            <person name="Barry K.W."/>
            <person name="Cichocki N."/>
            <person name="Veneault-Fourrey C."/>
            <person name="LaButti K."/>
            <person name="Lindquist E.A."/>
            <person name="Lipzen A."/>
            <person name="Lundell T."/>
            <person name="Morin E."/>
            <person name="Murat C."/>
            <person name="Riley R."/>
            <person name="Ohm R."/>
            <person name="Sun H."/>
            <person name="Tunlid A."/>
            <person name="Henrissat B."/>
            <person name="Grigoriev I.V."/>
            <person name="Hibbett D.S."/>
            <person name="Martin F."/>
        </authorList>
    </citation>
    <scope>NUCLEOTIDE SEQUENCE [LARGE SCALE GENOMIC DNA]</scope>
    <source>
        <strain evidence="2">LaAM-08-1</strain>
    </source>
</reference>
<organism evidence="1 2">
    <name type="scientific">Laccaria amethystina LaAM-08-1</name>
    <dbReference type="NCBI Taxonomy" id="1095629"/>
    <lineage>
        <taxon>Eukaryota</taxon>
        <taxon>Fungi</taxon>
        <taxon>Dikarya</taxon>
        <taxon>Basidiomycota</taxon>
        <taxon>Agaricomycotina</taxon>
        <taxon>Agaricomycetes</taxon>
        <taxon>Agaricomycetidae</taxon>
        <taxon>Agaricales</taxon>
        <taxon>Agaricineae</taxon>
        <taxon>Hydnangiaceae</taxon>
        <taxon>Laccaria</taxon>
    </lineage>
</organism>
<accession>A0A0C9WIS8</accession>
<reference evidence="1 2" key="1">
    <citation type="submission" date="2014-04" db="EMBL/GenBank/DDBJ databases">
        <authorList>
            <consortium name="DOE Joint Genome Institute"/>
            <person name="Kuo A."/>
            <person name="Kohler A."/>
            <person name="Nagy L.G."/>
            <person name="Floudas D."/>
            <person name="Copeland A."/>
            <person name="Barry K.W."/>
            <person name="Cichocki N."/>
            <person name="Veneault-Fourrey C."/>
            <person name="LaButti K."/>
            <person name="Lindquist E.A."/>
            <person name="Lipzen A."/>
            <person name="Lundell T."/>
            <person name="Morin E."/>
            <person name="Murat C."/>
            <person name="Sun H."/>
            <person name="Tunlid A."/>
            <person name="Henrissat B."/>
            <person name="Grigoriev I.V."/>
            <person name="Hibbett D.S."/>
            <person name="Martin F."/>
            <person name="Nordberg H.P."/>
            <person name="Cantor M.N."/>
            <person name="Hua S.X."/>
        </authorList>
    </citation>
    <scope>NUCLEOTIDE SEQUENCE [LARGE SCALE GENOMIC DNA]</scope>
    <source>
        <strain evidence="1 2">LaAM-08-1</strain>
    </source>
</reference>
<dbReference type="Proteomes" id="UP000054477">
    <property type="component" value="Unassembled WGS sequence"/>
</dbReference>
<dbReference type="AlphaFoldDB" id="A0A0C9WIS8"/>
<name>A0A0C9WIS8_9AGAR</name>
<proteinExistence type="predicted"/>
<protein>
    <submittedName>
        <fullName evidence="1">Uncharacterized protein</fullName>
    </submittedName>
</protein>
<dbReference type="EMBL" id="KN838842">
    <property type="protein sequence ID" value="KIJ93469.1"/>
    <property type="molecule type" value="Genomic_DNA"/>
</dbReference>